<gene>
    <name evidence="1" type="ORF">ACHHYP_13946</name>
</gene>
<evidence type="ECO:0000313" key="2">
    <source>
        <dbReference type="Proteomes" id="UP000243579"/>
    </source>
</evidence>
<keyword evidence="2" id="KW-1185">Reference proteome</keyword>
<dbReference type="OrthoDB" id="161102at2759"/>
<evidence type="ECO:0000313" key="1">
    <source>
        <dbReference type="EMBL" id="OQR84058.1"/>
    </source>
</evidence>
<comment type="caution">
    <text evidence="1">The sequence shown here is derived from an EMBL/GenBank/DDBJ whole genome shotgun (WGS) entry which is preliminary data.</text>
</comment>
<name>A0A1V9YEC8_ACHHY</name>
<dbReference type="EMBL" id="JNBR01001943">
    <property type="protein sequence ID" value="OQR84058.1"/>
    <property type="molecule type" value="Genomic_DNA"/>
</dbReference>
<dbReference type="Proteomes" id="UP000243579">
    <property type="component" value="Unassembled WGS sequence"/>
</dbReference>
<dbReference type="AlphaFoldDB" id="A0A1V9YEC8"/>
<reference evidence="1 2" key="1">
    <citation type="journal article" date="2014" name="Genome Biol. Evol.">
        <title>The secreted proteins of Achlya hypogyna and Thraustotheca clavata identify the ancestral oomycete secretome and reveal gene acquisitions by horizontal gene transfer.</title>
        <authorList>
            <person name="Misner I."/>
            <person name="Blouin N."/>
            <person name="Leonard G."/>
            <person name="Richards T.A."/>
            <person name="Lane C.E."/>
        </authorList>
    </citation>
    <scope>NUCLEOTIDE SEQUENCE [LARGE SCALE GENOMIC DNA]</scope>
    <source>
        <strain evidence="1 2">ATCC 48635</strain>
    </source>
</reference>
<accession>A0A1V9YEC8</accession>
<proteinExistence type="predicted"/>
<sequence>MADGTSLRWTREEDFVLQLVDAGLLAEDTGPLVKSALLHEWLEHLAPGGNLVPTQLAALSAKCWIQPPSGSTDSSLEARSYLIRMSPSEADARRAQRSSSSADAKEKIFRKCFPRVSTKAEKMYHKLTDPHAILYATLGLNLVSRGECSVATYSREMKAMGVDAQTRTVVSNLLAKAFSAHEKALLHQRTA</sequence>
<organism evidence="1 2">
    <name type="scientific">Achlya hypogyna</name>
    <name type="common">Oomycete</name>
    <name type="synonym">Protoachlya hypogyna</name>
    <dbReference type="NCBI Taxonomy" id="1202772"/>
    <lineage>
        <taxon>Eukaryota</taxon>
        <taxon>Sar</taxon>
        <taxon>Stramenopiles</taxon>
        <taxon>Oomycota</taxon>
        <taxon>Saprolegniomycetes</taxon>
        <taxon>Saprolegniales</taxon>
        <taxon>Achlyaceae</taxon>
        <taxon>Achlya</taxon>
    </lineage>
</organism>
<protein>
    <submittedName>
        <fullName evidence="1">Uncharacterized protein</fullName>
    </submittedName>
</protein>